<protein>
    <submittedName>
        <fullName evidence="3">Uncharacterized protein</fullName>
    </submittedName>
</protein>
<dbReference type="EMBL" id="KN838676">
    <property type="protein sequence ID" value="KIJ98129.1"/>
    <property type="molecule type" value="Genomic_DNA"/>
</dbReference>
<proteinExistence type="predicted"/>
<feature type="transmembrane region" description="Helical" evidence="1">
    <location>
        <begin position="200"/>
        <end position="220"/>
    </location>
</feature>
<evidence type="ECO:0000313" key="4">
    <source>
        <dbReference type="Proteomes" id="UP000054477"/>
    </source>
</evidence>
<feature type="chain" id="PRO_5002205429" evidence="2">
    <location>
        <begin position="18"/>
        <end position="377"/>
    </location>
</feature>
<keyword evidence="1" id="KW-0812">Transmembrane</keyword>
<accession>A0A0C9WMF5</accession>
<sequence>MQCAALALLIFTFNLESNVTPFFYRKTWQTTILTDPGNLAKHYESRLSPYYELYNGYGEGKLSTRKDSLFPGPPLNFSYKYIVSTFLMQFLRLFSFGGWSDYRVSVARVLDRVFDVSSLPEILAMANETGNEAETPAQQQQTAPPSELHFIFSLKKRWQAFQAQMKRDSLGVVLICGVVATLTALNLYCHHASSFSVARVLLSCCLISAFNGFCSGVAFLNKFSHMEESFLAIEWTLAIKPTSFKTGLWWKVDWIALPTLWMMWTILFGLVGLIANAFESSSPSPQPAKSTRLAIAMGIFGGCNLLHAIWVIAITGPEKKAMSNAWQKRAERIRNGSDDLFACNSPATQLHVDSVTLKADVADVDQVGPERGDGKYD</sequence>
<reference evidence="3 4" key="1">
    <citation type="submission" date="2014-04" db="EMBL/GenBank/DDBJ databases">
        <authorList>
            <consortium name="DOE Joint Genome Institute"/>
            <person name="Kuo A."/>
            <person name="Kohler A."/>
            <person name="Nagy L.G."/>
            <person name="Floudas D."/>
            <person name="Copeland A."/>
            <person name="Barry K.W."/>
            <person name="Cichocki N."/>
            <person name="Veneault-Fourrey C."/>
            <person name="LaButti K."/>
            <person name="Lindquist E.A."/>
            <person name="Lipzen A."/>
            <person name="Lundell T."/>
            <person name="Morin E."/>
            <person name="Murat C."/>
            <person name="Sun H."/>
            <person name="Tunlid A."/>
            <person name="Henrissat B."/>
            <person name="Grigoriev I.V."/>
            <person name="Hibbett D.S."/>
            <person name="Martin F."/>
            <person name="Nordberg H.P."/>
            <person name="Cantor M.N."/>
            <person name="Hua S.X."/>
        </authorList>
    </citation>
    <scope>NUCLEOTIDE SEQUENCE [LARGE SCALE GENOMIC DNA]</scope>
    <source>
        <strain evidence="3 4">LaAM-08-1</strain>
    </source>
</reference>
<reference evidence="4" key="2">
    <citation type="submission" date="2015-01" db="EMBL/GenBank/DDBJ databases">
        <title>Evolutionary Origins and Diversification of the Mycorrhizal Mutualists.</title>
        <authorList>
            <consortium name="DOE Joint Genome Institute"/>
            <consortium name="Mycorrhizal Genomics Consortium"/>
            <person name="Kohler A."/>
            <person name="Kuo A."/>
            <person name="Nagy L.G."/>
            <person name="Floudas D."/>
            <person name="Copeland A."/>
            <person name="Barry K.W."/>
            <person name="Cichocki N."/>
            <person name="Veneault-Fourrey C."/>
            <person name="LaButti K."/>
            <person name="Lindquist E.A."/>
            <person name="Lipzen A."/>
            <person name="Lundell T."/>
            <person name="Morin E."/>
            <person name="Murat C."/>
            <person name="Riley R."/>
            <person name="Ohm R."/>
            <person name="Sun H."/>
            <person name="Tunlid A."/>
            <person name="Henrissat B."/>
            <person name="Grigoriev I.V."/>
            <person name="Hibbett D.S."/>
            <person name="Martin F."/>
        </authorList>
    </citation>
    <scope>NUCLEOTIDE SEQUENCE [LARGE SCALE GENOMIC DNA]</scope>
    <source>
        <strain evidence="4">LaAM-08-1</strain>
    </source>
</reference>
<evidence type="ECO:0000256" key="2">
    <source>
        <dbReference type="SAM" id="SignalP"/>
    </source>
</evidence>
<keyword evidence="1" id="KW-0472">Membrane</keyword>
<feature type="transmembrane region" description="Helical" evidence="1">
    <location>
        <begin position="170"/>
        <end position="188"/>
    </location>
</feature>
<feature type="signal peptide" evidence="2">
    <location>
        <begin position="1"/>
        <end position="17"/>
    </location>
</feature>
<evidence type="ECO:0000313" key="3">
    <source>
        <dbReference type="EMBL" id="KIJ98129.1"/>
    </source>
</evidence>
<keyword evidence="1" id="KW-1133">Transmembrane helix</keyword>
<dbReference type="STRING" id="1095629.A0A0C9WMF5"/>
<keyword evidence="4" id="KW-1185">Reference proteome</keyword>
<dbReference type="OrthoDB" id="10320011at2759"/>
<evidence type="ECO:0000256" key="1">
    <source>
        <dbReference type="SAM" id="Phobius"/>
    </source>
</evidence>
<dbReference type="HOGENOM" id="CLU_785423_0_0_1"/>
<dbReference type="AlphaFoldDB" id="A0A0C9WMF5"/>
<organism evidence="3 4">
    <name type="scientific">Laccaria amethystina LaAM-08-1</name>
    <dbReference type="NCBI Taxonomy" id="1095629"/>
    <lineage>
        <taxon>Eukaryota</taxon>
        <taxon>Fungi</taxon>
        <taxon>Dikarya</taxon>
        <taxon>Basidiomycota</taxon>
        <taxon>Agaricomycotina</taxon>
        <taxon>Agaricomycetes</taxon>
        <taxon>Agaricomycetidae</taxon>
        <taxon>Agaricales</taxon>
        <taxon>Agaricineae</taxon>
        <taxon>Hydnangiaceae</taxon>
        <taxon>Laccaria</taxon>
    </lineage>
</organism>
<dbReference type="Proteomes" id="UP000054477">
    <property type="component" value="Unassembled WGS sequence"/>
</dbReference>
<feature type="transmembrane region" description="Helical" evidence="1">
    <location>
        <begin position="254"/>
        <end position="275"/>
    </location>
</feature>
<gene>
    <name evidence="3" type="ORF">K443DRAFT_104501</name>
</gene>
<name>A0A0C9WMF5_9AGAR</name>
<feature type="transmembrane region" description="Helical" evidence="1">
    <location>
        <begin position="295"/>
        <end position="314"/>
    </location>
</feature>
<keyword evidence="2" id="KW-0732">Signal</keyword>